<dbReference type="EMBL" id="CP157948">
    <property type="protein sequence ID" value="XBS89435.1"/>
    <property type="molecule type" value="Genomic_DNA"/>
</dbReference>
<proteinExistence type="predicted"/>
<evidence type="ECO:0000313" key="1">
    <source>
        <dbReference type="EMBL" id="XBS89435.1"/>
    </source>
</evidence>
<dbReference type="AlphaFoldDB" id="A0AAU7QIN5"/>
<organism evidence="1">
    <name type="scientific">Rhodanobacter sp. IGA1.0</name>
    <dbReference type="NCBI Taxonomy" id="3158582"/>
    <lineage>
        <taxon>Bacteria</taxon>
        <taxon>Pseudomonadati</taxon>
        <taxon>Pseudomonadota</taxon>
        <taxon>Gammaproteobacteria</taxon>
        <taxon>Lysobacterales</taxon>
        <taxon>Rhodanobacteraceae</taxon>
        <taxon>Rhodanobacter</taxon>
    </lineage>
</organism>
<protein>
    <submittedName>
        <fullName evidence="1">Uncharacterized protein</fullName>
    </submittedName>
</protein>
<name>A0AAU7QIN5_9GAMM</name>
<accession>A0AAU7QIN5</accession>
<dbReference type="RefSeq" id="WP_157582111.1">
    <property type="nucleotide sequence ID" value="NZ_CP157948.1"/>
</dbReference>
<gene>
    <name evidence="1" type="ORF">ABNK63_13695</name>
</gene>
<sequence length="46" mass="4981">MNRRRVALRVLLLGLIAVLVAGFCLAITHQEARPDDRSPASASPQP</sequence>
<reference evidence="1" key="1">
    <citation type="submission" date="2024-06" db="EMBL/GenBank/DDBJ databases">
        <authorList>
            <person name="Sun Y."/>
        </authorList>
    </citation>
    <scope>NUCLEOTIDE SEQUENCE</scope>
    <source>
        <strain evidence="1">IGA1.0</strain>
    </source>
</reference>